<organism evidence="2">
    <name type="scientific">Schlesneria paludicola</name>
    <dbReference type="NCBI Taxonomy" id="360056"/>
    <lineage>
        <taxon>Bacteria</taxon>
        <taxon>Pseudomonadati</taxon>
        <taxon>Planctomycetota</taxon>
        <taxon>Planctomycetia</taxon>
        <taxon>Planctomycetales</taxon>
        <taxon>Planctomycetaceae</taxon>
        <taxon>Schlesneria</taxon>
    </lineage>
</organism>
<dbReference type="EMBL" id="DSVQ01000012">
    <property type="protein sequence ID" value="HGT39192.1"/>
    <property type="molecule type" value="Genomic_DNA"/>
</dbReference>
<dbReference type="AlphaFoldDB" id="A0A7C4LKA9"/>
<sequence>MTSTERVAVTESLPRCGNACLGVDVGSARPSLPPRSGRAGDFNESFGTCQNQFCGTARRYRAGNGRAGNGRAGNGRAGNGRAGNGRAGNGRAGDGRAGNGRAEQNCARHASAGHDLAG</sequence>
<feature type="region of interest" description="Disordered" evidence="1">
    <location>
        <begin position="60"/>
        <end position="118"/>
    </location>
</feature>
<evidence type="ECO:0000313" key="2">
    <source>
        <dbReference type="EMBL" id="HGT39192.1"/>
    </source>
</evidence>
<protein>
    <submittedName>
        <fullName evidence="2">Uncharacterized protein</fullName>
    </submittedName>
</protein>
<comment type="caution">
    <text evidence="2">The sequence shown here is derived from an EMBL/GenBank/DDBJ whole genome shotgun (WGS) entry which is preliminary data.</text>
</comment>
<feature type="compositionally biased region" description="Gly residues" evidence="1">
    <location>
        <begin position="65"/>
        <end position="98"/>
    </location>
</feature>
<gene>
    <name evidence="2" type="ORF">ENS64_08015</name>
</gene>
<name>A0A7C4LKA9_9PLAN</name>
<evidence type="ECO:0000256" key="1">
    <source>
        <dbReference type="SAM" id="MobiDB-lite"/>
    </source>
</evidence>
<accession>A0A7C4LKA9</accession>
<reference evidence="2" key="1">
    <citation type="journal article" date="2020" name="mSystems">
        <title>Genome- and Community-Level Interaction Insights into Carbon Utilization and Element Cycling Functions of Hydrothermarchaeota in Hydrothermal Sediment.</title>
        <authorList>
            <person name="Zhou Z."/>
            <person name="Liu Y."/>
            <person name="Xu W."/>
            <person name="Pan J."/>
            <person name="Luo Z.H."/>
            <person name="Li M."/>
        </authorList>
    </citation>
    <scope>NUCLEOTIDE SEQUENCE [LARGE SCALE GENOMIC DNA]</scope>
    <source>
        <strain evidence="2">SpSt-508</strain>
    </source>
</reference>
<proteinExistence type="predicted"/>